<organism evidence="1 2">
    <name type="scientific">Halobacteriovorax vibrionivorans</name>
    <dbReference type="NCBI Taxonomy" id="2152716"/>
    <lineage>
        <taxon>Bacteria</taxon>
        <taxon>Pseudomonadati</taxon>
        <taxon>Bdellovibrionota</taxon>
        <taxon>Bacteriovoracia</taxon>
        <taxon>Bacteriovoracales</taxon>
        <taxon>Halobacteriovoraceae</taxon>
        <taxon>Halobacteriovorax</taxon>
    </lineage>
</organism>
<evidence type="ECO:0000313" key="1">
    <source>
        <dbReference type="EMBL" id="RZF21643.1"/>
    </source>
</evidence>
<keyword evidence="2" id="KW-1185">Reference proteome</keyword>
<evidence type="ECO:0000313" key="2">
    <source>
        <dbReference type="Proteomes" id="UP000443582"/>
    </source>
</evidence>
<gene>
    <name evidence="1" type="ORF">DAY19_08110</name>
</gene>
<reference evidence="2" key="1">
    <citation type="journal article" date="2019" name="Int. J. Syst. Evol. Microbiol.">
        <title>Halobacteriovorax valvorus sp. nov., a novel prokaryotic predator isolated from coastal seawater of China.</title>
        <authorList>
            <person name="Chen M.-X."/>
        </authorList>
    </citation>
    <scope>NUCLEOTIDE SEQUENCE [LARGE SCALE GENOMIC DNA]</scope>
    <source>
        <strain evidence="2">BL9</strain>
    </source>
</reference>
<dbReference type="EMBL" id="QDKL01000002">
    <property type="protein sequence ID" value="RZF21643.1"/>
    <property type="molecule type" value="Genomic_DNA"/>
</dbReference>
<sequence length="156" mass="18047">MIIDLNDYIKNKTKVYSLESGVGEITNIFKMYDGISDFFEIRFEKEGITKFISISHLEDIRIATCENKLQQALINLEKKINCNEFDFNLDYHNHEVTRLDLIYIINTIAKLTNQEVLSLQDKDMLECCVDSLVHEVSHTYETSMKNAQGIVSGHMC</sequence>
<proteinExistence type="predicted"/>
<comment type="caution">
    <text evidence="1">The sequence shown here is derived from an EMBL/GenBank/DDBJ whole genome shotgun (WGS) entry which is preliminary data.</text>
</comment>
<protein>
    <submittedName>
        <fullName evidence="1">Uncharacterized protein</fullName>
    </submittedName>
</protein>
<dbReference type="Proteomes" id="UP000443582">
    <property type="component" value="Unassembled WGS sequence"/>
</dbReference>
<accession>A0ABY0IFC6</accession>
<name>A0ABY0IFC6_9BACT</name>
<dbReference type="RefSeq" id="WP_115361233.1">
    <property type="nucleotide sequence ID" value="NZ_QDKL01000002.1"/>
</dbReference>